<keyword evidence="5 11" id="KW-0408">Iron</keyword>
<comment type="similarity">
    <text evidence="2 11">Belongs to the WhiB family.</text>
</comment>
<feature type="domain" description="4Fe-4S Wbl-type" evidence="12">
    <location>
        <begin position="28"/>
        <end position="92"/>
    </location>
</feature>
<evidence type="ECO:0000256" key="9">
    <source>
        <dbReference type="ARBA" id="ARBA00023157"/>
    </source>
</evidence>
<keyword evidence="10 11" id="KW-0804">Transcription</keyword>
<evidence type="ECO:0000256" key="7">
    <source>
        <dbReference type="ARBA" id="ARBA00023015"/>
    </source>
</evidence>
<dbReference type="InterPro" id="IPR003482">
    <property type="entry name" value="Whib"/>
</dbReference>
<dbReference type="Pfam" id="PF02467">
    <property type="entry name" value="Whib"/>
    <property type="match status" value="1"/>
</dbReference>
<evidence type="ECO:0000256" key="8">
    <source>
        <dbReference type="ARBA" id="ARBA00023125"/>
    </source>
</evidence>
<dbReference type="GO" id="GO:0051539">
    <property type="term" value="F:4 iron, 4 sulfur cluster binding"/>
    <property type="evidence" value="ECO:0007669"/>
    <property type="project" value="UniProtKB-UniRule"/>
</dbReference>
<dbReference type="AlphaFoldDB" id="A0AA46S9T2"/>
<dbReference type="HAMAP" id="MF_01479">
    <property type="entry name" value="WhiB"/>
    <property type="match status" value="1"/>
</dbReference>
<dbReference type="PROSITE" id="PS51674">
    <property type="entry name" value="4FE4S_WBL"/>
    <property type="match status" value="1"/>
</dbReference>
<keyword evidence="11" id="KW-0963">Cytoplasm</keyword>
<evidence type="ECO:0000256" key="6">
    <source>
        <dbReference type="ARBA" id="ARBA00023014"/>
    </source>
</evidence>
<evidence type="ECO:0000256" key="5">
    <source>
        <dbReference type="ARBA" id="ARBA00023004"/>
    </source>
</evidence>
<dbReference type="GO" id="GO:0035731">
    <property type="term" value="F:dinitrosyl-iron complex binding"/>
    <property type="evidence" value="ECO:0007669"/>
    <property type="project" value="UniProtKB-UniRule"/>
</dbReference>
<proteinExistence type="inferred from homology"/>
<feature type="binding site" evidence="11">
    <location>
        <position position="59"/>
    </location>
    <ligand>
        <name>[4Fe-4S] cluster</name>
        <dbReference type="ChEBI" id="CHEBI:49883"/>
    </ligand>
</feature>
<keyword evidence="4 11" id="KW-0479">Metal-binding</keyword>
<evidence type="ECO:0000256" key="11">
    <source>
        <dbReference type="HAMAP-Rule" id="MF_01479"/>
    </source>
</evidence>
<protein>
    <recommendedName>
        <fullName evidence="11">Transcriptional regulator WhiB</fullName>
    </recommendedName>
</protein>
<feature type="binding site" evidence="11">
    <location>
        <position position="68"/>
    </location>
    <ligand>
        <name>[4Fe-4S] cluster</name>
        <dbReference type="ChEBI" id="CHEBI:49883"/>
    </ligand>
</feature>
<dbReference type="GO" id="GO:0045454">
    <property type="term" value="P:cell redox homeostasis"/>
    <property type="evidence" value="ECO:0007669"/>
    <property type="project" value="TreeGrafter"/>
</dbReference>
<evidence type="ECO:0000256" key="3">
    <source>
        <dbReference type="ARBA" id="ARBA00022485"/>
    </source>
</evidence>
<keyword evidence="7 11" id="KW-0805">Transcription regulation</keyword>
<dbReference type="GO" id="GO:0047134">
    <property type="term" value="F:protein-disulfide reductase [NAD(P)H] activity"/>
    <property type="evidence" value="ECO:0007669"/>
    <property type="project" value="TreeGrafter"/>
</dbReference>
<keyword evidence="3 11" id="KW-0004">4Fe-4S</keyword>
<keyword evidence="9 11" id="KW-1015">Disulfide bond</keyword>
<gene>
    <name evidence="11" type="primary">whiB</name>
    <name evidence="13" type="ORF">OCS65_24895</name>
</gene>
<evidence type="ECO:0000256" key="1">
    <source>
        <dbReference type="ARBA" id="ARBA00004496"/>
    </source>
</evidence>
<dbReference type="EMBL" id="CP106982">
    <property type="protein sequence ID" value="UYF93635.1"/>
    <property type="molecule type" value="Genomic_DNA"/>
</dbReference>
<dbReference type="GO" id="GO:0045892">
    <property type="term" value="P:negative regulation of DNA-templated transcription"/>
    <property type="evidence" value="ECO:0007669"/>
    <property type="project" value="TreeGrafter"/>
</dbReference>
<comment type="function">
    <text evidence="11">Acts as a transcriptional regulator. Probably redox-responsive. The apo- but not holo-form probably binds DNA.</text>
</comment>
<evidence type="ECO:0000313" key="14">
    <source>
        <dbReference type="Proteomes" id="UP001163947"/>
    </source>
</evidence>
<comment type="PTM">
    <text evidence="11">Upon Fe-S cluster removal intramolecular disulfide bonds are formed.</text>
</comment>
<dbReference type="RefSeq" id="WP_081636978.1">
    <property type="nucleotide sequence ID" value="NZ_CAVJ010000118.1"/>
</dbReference>
<reference evidence="13" key="1">
    <citation type="submission" date="2022-09" db="EMBL/GenBank/DDBJ databases">
        <title>The genome sequence of Rhodococcus aetherivorans N1.</title>
        <authorList>
            <person name="Jiang W."/>
        </authorList>
    </citation>
    <scope>NUCLEOTIDE SEQUENCE</scope>
    <source>
        <strain evidence="13">N1</strain>
    </source>
</reference>
<dbReference type="GO" id="GO:0046872">
    <property type="term" value="F:metal ion binding"/>
    <property type="evidence" value="ECO:0007669"/>
    <property type="project" value="UniProtKB-KW"/>
</dbReference>
<dbReference type="GeneID" id="83623725"/>
<dbReference type="GO" id="GO:0005737">
    <property type="term" value="C:cytoplasm"/>
    <property type="evidence" value="ECO:0007669"/>
    <property type="project" value="UniProtKB-SubCell"/>
</dbReference>
<evidence type="ECO:0000259" key="12">
    <source>
        <dbReference type="PROSITE" id="PS51674"/>
    </source>
</evidence>
<evidence type="ECO:0000256" key="2">
    <source>
        <dbReference type="ARBA" id="ARBA00006597"/>
    </source>
</evidence>
<evidence type="ECO:0000256" key="10">
    <source>
        <dbReference type="ARBA" id="ARBA00023163"/>
    </source>
</evidence>
<dbReference type="GO" id="GO:0003677">
    <property type="term" value="F:DNA binding"/>
    <property type="evidence" value="ECO:0007669"/>
    <property type="project" value="UniProtKB-UniRule"/>
</dbReference>
<comment type="cofactor">
    <cofactor evidence="11">
        <name>[4Fe-4S] cluster</name>
        <dbReference type="ChEBI" id="CHEBI:49883"/>
    </cofactor>
    <text evidence="11">Binds 1 [4Fe-4S] cluster per subunit. Following nitrosylation of the [4Fe-4S] cluster binds 1 [4Fe-8(NO)] cluster per subunit.</text>
</comment>
<comment type="subcellular location">
    <subcellularLocation>
        <location evidence="1 11">Cytoplasm</location>
    </subcellularLocation>
</comment>
<feature type="binding site" evidence="11">
    <location>
        <position position="29"/>
    </location>
    <ligand>
        <name>[4Fe-4S] cluster</name>
        <dbReference type="ChEBI" id="CHEBI:49883"/>
    </ligand>
</feature>
<keyword evidence="6 11" id="KW-0411">Iron-sulfur</keyword>
<evidence type="ECO:0000313" key="13">
    <source>
        <dbReference type="EMBL" id="UYF93635.1"/>
    </source>
</evidence>
<comment type="PTM">
    <text evidence="11">The Fe-S cluster can be nitrosylated by nitric oxide (NO).</text>
</comment>
<accession>A0AA46S9T2</accession>
<sequence length="106" mass="11954">MSTPPARASAELAVPSRDEREDWTARADCRFVEPSVFFGPDDEPRGARLRRERTAKQICHTCPVRIPCRAYALDSRQRYGVWGGTTEAERRARHPALPAAVPPEPR</sequence>
<dbReference type="Proteomes" id="UP001163947">
    <property type="component" value="Chromosome"/>
</dbReference>
<name>A0AA46S9T2_9NOCA</name>
<dbReference type="PANTHER" id="PTHR38839">
    <property type="entry name" value="TRANSCRIPTIONAL REGULATOR WHID-RELATED"/>
    <property type="match status" value="1"/>
</dbReference>
<evidence type="ECO:0000256" key="4">
    <source>
        <dbReference type="ARBA" id="ARBA00022723"/>
    </source>
</evidence>
<keyword evidence="8 11" id="KW-0238">DNA-binding</keyword>
<dbReference type="InterPro" id="IPR034768">
    <property type="entry name" value="4FE4S_WBL"/>
</dbReference>
<feature type="binding site" evidence="11">
    <location>
        <position position="62"/>
    </location>
    <ligand>
        <name>[4Fe-4S] cluster</name>
        <dbReference type="ChEBI" id="CHEBI:49883"/>
    </ligand>
</feature>
<organism evidence="13 14">
    <name type="scientific">Rhodococcus aetherivorans</name>
    <dbReference type="NCBI Taxonomy" id="191292"/>
    <lineage>
        <taxon>Bacteria</taxon>
        <taxon>Bacillati</taxon>
        <taxon>Actinomycetota</taxon>
        <taxon>Actinomycetes</taxon>
        <taxon>Mycobacteriales</taxon>
        <taxon>Nocardiaceae</taxon>
        <taxon>Rhodococcus</taxon>
    </lineage>
</organism>